<evidence type="ECO:0000256" key="3">
    <source>
        <dbReference type="ARBA" id="ARBA00022690"/>
    </source>
</evidence>
<evidence type="ECO:0000256" key="6">
    <source>
        <dbReference type="SAM" id="MobiDB-lite"/>
    </source>
</evidence>
<keyword evidence="7" id="KW-1185">Reference proteome</keyword>
<evidence type="ECO:0000256" key="2">
    <source>
        <dbReference type="ARBA" id="ARBA00022525"/>
    </source>
</evidence>
<dbReference type="GO" id="GO:0005576">
    <property type="term" value="C:extracellular region"/>
    <property type="evidence" value="ECO:0007669"/>
    <property type="project" value="UniProtKB-SubCell"/>
</dbReference>
<accession>A0A9R0DR01</accession>
<sequence>MFHCFFIMDWLTFQFYIVIWILCTSEIKTQLSTYNLPYCEPGQPVPSLDKCNTCICYEGRVICTNLPCPAPSCTNGETLPNPDPCNKCVCSNNKVACSDLICIPAPQCIEKKQYPAQNKCNICMCLKGHIMCTTNICQIEKKVVQESFAINETIADDSEEGTLGALAAPLRASASVEDITLKDRTGLECDANDAKVYKPDDCNECYCFEGRLVCSDLICIRGSKCVEGQEIPKPDSCNSCKCIEEHIICTNHECPDTISKNSFGKENTSIQLKPPEQCKEGDVIPPPPPPNDCNTCTCVDNRVVCTQRECPDDEFIPAIQSRFVRSEEDEDEHSQLKVFDKQLSVEPIVDMLLKNHDKKPSKLVHTHAYNGFQQEIKVHSGQLSKDTSKLLKALASSLHSPALADIGDKLLLQKSQSTLPNGDTINISTKNSFDLQELPVTQTSKIITSGSLGNETIIIIPESLAKQNHVTIMPVMTNHETVWNTVSSPPPIVSKNMYEMYSHGTKEKKLQENQDGSQIITIKKHEIVTEPNKLDHSGEEHFMTQTRIMVPTPTGNPHSENLQLQLTPNPINVHNGRPYSQYSQYSNHNNQYDALQYETRIKYANSIVKPGSKYTFMSSAYGPNSDYKIYPIAPQNPHTKSVAIQLNPNSINANNGRPHQVLSRFTESNVAPVTTYTLLTSKYKPRQDQDSHNVQFGSNISKKYKMTVNHVQMNPQVNKYVSNVNYTPQRGSFPNDQHRPRDVPNNRIRQFKWISTDNNIKSSRGKQVLINNRIRQTTKYPSNYLKNVNDDESNPYLSHYTTETNWNPDKIPPKFTYMITQTTSPKPHTVYHKTVNYKNFEPRHTTISYQSELDQLSNDKLQVSHDSYKPNYIPIKQTTINYNMPEFVQKIKGTNDIEPKLNHHPPDDSQEIKDHYQQINVSPIMSVVQKYNSHGSMNKLSASKQYVPPISQKINSGPDESHINPLTSSYPNVIGHSVYPDESGKNFLPTQSETVHITTVSTRFDPGQNRLENNSQKQFKFKPIRFVKPVKKPHSTPSRIVEIPQSPDSVDHEPNNDFLYADNANRNSLANNILPYPLQNENLPISVNCDWSYQSWNNPNLGHENPSYFNPNQPQLQQEPQPHFVTPYNHNYPGDGVTATPLVAFSEPAYTVPQTRFPDIINQPPDLQPSPENIPLGPGELSSPVSQPPQLQSSPVYMPRGPGELSSPVSQPPQLQSSPVYIPRGPGELSRPVSQPPQLQSSPVYMPRGPGELSSPVSQSPQLQSSPVYSPRRPEELSSPVSQPPQLQSSPVYSPRRPEELSSPVSQPPQLQSSPVYSPRRPEELSRPVSKPPQLQSSPVYMPRGPGELSSPVSQPPQLQSSPVYIPRRPGELSRPVSQPPQFHSSPVTLPRGPGVLNSHSSPAPVVALQYPSRLPESPSSPKGFIDQTPNYYQEEYLQYINPNQYPNSQSRLHENTGPAQEVIHNYENQNKYSITNYENYDPYSPQQSQHAPGSMDHPKTYDDYQYPFHSSEYLPTLIESPGHHPPNVQFPPKLKQPTGISEKPSPDIVYQYLPPPQGLESSQDPHEPQSFESFYNYPNKTQHLQSTMNQQISRNFTLDYLHAPPQLPFEPYPNKNGGNIPHIKEYRNPHSPHLQSKPESPHIPGDYKSIDDYSLPEHISPKNTFEVPHKENVSDVFDDTSEGFKYPPSSIEHITLSNTLVEHPNTKISTTVTPDFNVRGANTGFEFISESIEDTTRTKSPITEIPDDFDGHGSGGAYQYTSNSAEDQNKRPWKLLISTTVSPHNLKPENGEYIQFFNNSWTSEEVDKIHESLNSSTPELKHDHEELEGDWDPTDLDNKLFNLNPNDLANLLAVANDTKNLNKLYPLLILLIKNFTNPDLNNSEVDEGDLDQADYLPVLLSILAKYQNDMMKLKHKQHITNNSVLALLKEITAYNYTPEDEIDIQKIYNALSKLPTLNINTTNTKVTHDNVEEYLLKLINNIQEKSMATTAHPEKLTITSKFKQTKPAVSHKKYPNLLSILQDIQEGDPLDLQALVDNLTVDSSQGDEKPVESRFSDAKPKFMSKHKLKDQKEECGDGTAWIKNCHECTCQAGHAHCIKIPDCALRPFGVPMMCKPYTRFNMSACYTCECNGDGIPECEGSSCVTRPFPPMEEETYKGKEFFDEKKTNELIQYYKTYKKLPKDCSDLSFMYPTCKPGTSWLSECNNCTCNDRGKRECTKMLDCSLLSVSYGEPSKCKPNTKFYPKSSGMPCVECSCDDDGEPHCPTTDHTI</sequence>
<feature type="compositionally biased region" description="Polar residues" evidence="6">
    <location>
        <begin position="1477"/>
        <end position="1492"/>
    </location>
</feature>
<feature type="compositionally biased region" description="Low complexity" evidence="6">
    <location>
        <begin position="1205"/>
        <end position="1220"/>
    </location>
</feature>
<evidence type="ECO:0000256" key="1">
    <source>
        <dbReference type="ARBA" id="ARBA00004613"/>
    </source>
</evidence>
<name>A0A9R0DR01_SPOFR</name>
<evidence type="ECO:0000313" key="8">
    <source>
        <dbReference type="RefSeq" id="XP_050551648.1"/>
    </source>
</evidence>
<dbReference type="GeneID" id="118271017"/>
<feature type="region of interest" description="Disordered" evidence="6">
    <location>
        <begin position="1156"/>
        <end position="1403"/>
    </location>
</feature>
<feature type="region of interest" description="Disordered" evidence="6">
    <location>
        <begin position="1477"/>
        <end position="1575"/>
    </location>
</feature>
<gene>
    <name evidence="8" type="primary">LOC118271017</name>
</gene>
<feature type="region of interest" description="Disordered" evidence="6">
    <location>
        <begin position="1030"/>
        <end position="1053"/>
    </location>
</feature>
<dbReference type="GO" id="GO:0004867">
    <property type="term" value="F:serine-type endopeptidase inhibitor activity"/>
    <property type="evidence" value="ECO:0007669"/>
    <property type="project" value="UniProtKB-KW"/>
</dbReference>
<keyword evidence="4" id="KW-0722">Serine protease inhibitor</keyword>
<dbReference type="Proteomes" id="UP000829999">
    <property type="component" value="Chromosome 9"/>
</dbReference>
<evidence type="ECO:0000256" key="4">
    <source>
        <dbReference type="ARBA" id="ARBA00022900"/>
    </source>
</evidence>
<evidence type="ECO:0000256" key="5">
    <source>
        <dbReference type="ARBA" id="ARBA00029459"/>
    </source>
</evidence>
<evidence type="ECO:0000313" key="7">
    <source>
        <dbReference type="Proteomes" id="UP000829999"/>
    </source>
</evidence>
<feature type="compositionally biased region" description="Low complexity" evidence="6">
    <location>
        <begin position="1253"/>
        <end position="1319"/>
    </location>
</feature>
<protein>
    <submittedName>
        <fullName evidence="8">Uncharacterized protein LOC118271017</fullName>
    </submittedName>
</protein>
<dbReference type="OrthoDB" id="7481901at2759"/>
<organism evidence="7 8">
    <name type="scientific">Spodoptera frugiperda</name>
    <name type="common">Fall armyworm</name>
    <dbReference type="NCBI Taxonomy" id="7108"/>
    <lineage>
        <taxon>Eukaryota</taxon>
        <taxon>Metazoa</taxon>
        <taxon>Ecdysozoa</taxon>
        <taxon>Arthropoda</taxon>
        <taxon>Hexapoda</taxon>
        <taxon>Insecta</taxon>
        <taxon>Pterygota</taxon>
        <taxon>Neoptera</taxon>
        <taxon>Endopterygota</taxon>
        <taxon>Lepidoptera</taxon>
        <taxon>Glossata</taxon>
        <taxon>Ditrysia</taxon>
        <taxon>Noctuoidea</taxon>
        <taxon>Noctuidae</taxon>
        <taxon>Amphipyrinae</taxon>
        <taxon>Spodoptera</taxon>
    </lineage>
</organism>
<comment type="subcellular location">
    <subcellularLocation>
        <location evidence="1">Secreted</location>
    </subcellularLocation>
</comment>
<reference evidence="8" key="1">
    <citation type="submission" date="2025-08" db="UniProtKB">
        <authorList>
            <consortium name="RefSeq"/>
        </authorList>
    </citation>
    <scope>IDENTIFICATION</scope>
    <source>
        <tissue evidence="8">Whole larval tissue</tissue>
    </source>
</reference>
<dbReference type="SUPFAM" id="SSF57283">
    <property type="entry name" value="PMP inhibitors"/>
    <property type="match status" value="1"/>
</dbReference>
<proteinExistence type="inferred from homology"/>
<keyword evidence="3" id="KW-0646">Protease inhibitor</keyword>
<keyword evidence="2" id="KW-0964">Secreted</keyword>
<feature type="region of interest" description="Disordered" evidence="6">
    <location>
        <begin position="1734"/>
        <end position="1754"/>
    </location>
</feature>
<feature type="compositionally biased region" description="Polar residues" evidence="6">
    <location>
        <begin position="1376"/>
        <end position="1388"/>
    </location>
</feature>
<feature type="region of interest" description="Disordered" evidence="6">
    <location>
        <begin position="1608"/>
        <end position="1642"/>
    </location>
</feature>
<feature type="compositionally biased region" description="Low complexity" evidence="6">
    <location>
        <begin position="1349"/>
        <end position="1364"/>
    </location>
</feature>
<dbReference type="RefSeq" id="XP_050551648.1">
    <property type="nucleotide sequence ID" value="XM_050695691.1"/>
</dbReference>
<dbReference type="InterPro" id="IPR036201">
    <property type="entry name" value="Pacifastin_dom_sf"/>
</dbReference>
<comment type="similarity">
    <text evidence="5">Belongs to the protease inhibitor I19 family.</text>
</comment>
<feature type="compositionally biased region" description="Low complexity" evidence="6">
    <location>
        <begin position="1181"/>
        <end position="1196"/>
    </location>
</feature>
<feature type="compositionally biased region" description="Low complexity" evidence="6">
    <location>
        <begin position="1229"/>
        <end position="1244"/>
    </location>
</feature>